<evidence type="ECO:0000313" key="7">
    <source>
        <dbReference type="Proteomes" id="UP000198598"/>
    </source>
</evidence>
<keyword evidence="7" id="KW-1185">Reference proteome</keyword>
<dbReference type="RefSeq" id="WP_093828881.1">
    <property type="nucleotide sequence ID" value="NZ_FOLQ01000007.1"/>
</dbReference>
<evidence type="ECO:0000256" key="3">
    <source>
        <dbReference type="ARBA" id="ARBA00022989"/>
    </source>
</evidence>
<evidence type="ECO:0000313" key="6">
    <source>
        <dbReference type="EMBL" id="SFD78380.1"/>
    </source>
</evidence>
<keyword evidence="2" id="KW-0812">Transmembrane</keyword>
<feature type="domain" description="Translocation and assembly module TamB C-terminal" evidence="5">
    <location>
        <begin position="1196"/>
        <end position="1650"/>
    </location>
</feature>
<keyword evidence="3" id="KW-1133">Transmembrane helix</keyword>
<dbReference type="GO" id="GO:0005886">
    <property type="term" value="C:plasma membrane"/>
    <property type="evidence" value="ECO:0007669"/>
    <property type="project" value="InterPro"/>
</dbReference>
<sequence>MSKLLVRVLLGLLAIVLLLVGFVVLVTTTPWGQQFVTKQVNSYLAGKIKSPFHIGRISYSIPDWLELEDVFFQTPKGDTLINGGRMRVDLDMWGLLNNRVSLNQIEFEHIRLNISRTLPDTTFNFQYLVDAFTTAGPAAPVDTAATPMLINLNGIALTDVRIKYVDDVTGADVNTYVNKLQATFSESDVAKSKYHLSSVDVDGLDAYARLYEGLPTPPSAPSKPGDTLDLGLGKWQVRNAKWDVRVETADFKTKGSAERLAMESDYFYLDGEKIGIKSLELTGGDITAILTKPAKKATTTTSTASTPATIETGAPGWQAKLTNVRFADNRIRYEDETAPRQKTGLDYSHLDLQNLGIDGRFLVYQDLGKRGQRISGQVSKGRFRATSGFVLQQLDGNLLYTDTTTTLTKLYIQTPTSLIRDQMVLRYDSLGQLSDPRFAKRVGVRVNLRQSRLSVEDVLQLAPFLADTPPFAGNRGGVFKANAQATGTLAALNLPRVELEMLSGTKLRGSGRLANVTDPDHLGIDMTVQEATTTLADINKLAPKGSIPSSIALPPSLKLTGKINGQLNDLILDAKLNTEWGTAGFDGRLAGFVAGKNQTYKGTLNLNEFDAGKWLKQTGTVGKVTGRATVDGRGIDVKTLTTNFDLAIQSADLSGYTYQNLVANGKLSNGNLTLVGNLKDPNANLSLDIKAGLQSDFPSVAGEAVINELNLQQLKLYKDPLSLKGRIVLDMASTDPAKPVGTISAGDAVVTLQGKDYPVDSLYAKLSADGLTKNVVARLPGAKLRLNGQFEYTQLYDIVAGELSQYIALPALTYKKIPPPHAFTLGLKAYQNPLLQAFVPALTRLDTVRMDAYLDSSRDTTFSATLQSGLIVYDTITVQGSSLALRGANNQLLVNGRVNGVLYKGLTIRETDLTGTADNNQFRFAVVNKDSINQDLHGLSGTLSVVDSSYRFQFAPNGLLTNYQRWQTDTSGYAQYSNDGVLINRIHLETDQQSLEISNTEPYGNAPIRVTARAIELANLARLANQDTTLASGQLNGTIIVRDYMGTTSNLAFTGSIYVDSLQVMSKPIGNLTARFNNGSDGRISVNTALVGTYNDASVTGFYDPSNAKQALDLAIKLKRLDARTIEAFSFGELRQAKGQLTGDFTVAGAIDNPVMDGSVAFDSVAFNIKQLNATYHIDQEKLAFSGQTITFDKFKLRDSQNRILTTDGTVVLKNLPNAAYNLRVQADHFEVLNAARKDNDYAYGQASISADLRIKGAGSNASINGKVKLEEGSKISMVLPDQSTDVAEANKIVTFIDNKDSLALAKYIYRPKSDTVKTTRLAFDQLSNSTISLDLEADEKSELTIIVDELNGDYLRARGNAQLNVGINAAGQMTVLGRYDVTEGEYSLTYQVLKRQFKIQKGGYISFSGDPLKADINITAVYQVSTSPADLIGSESTTLPNNAANRKLPFNVALTIGNNLAAPKLGFDIRLPEVEDNTSASASSEFGTQIENKLKTLRQDESQMNKQVFALLILSRFLPENTSDFFSGSNSGLNSQAEGIARSSVSKLISDQLGRLASGILKGFDVDFNLLSENNIASNSGGTGARTDLNVGLSRSFLEGRVTVSVGKNFVLENTTGTANPNQVFDNISVNYNVSRDGRYVLRAYRRNDYQAVLDGYIIETGVGFVITLDYNTLTDIFRRSSNGPSLN</sequence>
<dbReference type="InterPro" id="IPR007452">
    <property type="entry name" value="TamB_C"/>
</dbReference>
<comment type="subcellular location">
    <subcellularLocation>
        <location evidence="1">Membrane</location>
        <topology evidence="1">Single-pass membrane protein</topology>
    </subcellularLocation>
</comment>
<dbReference type="Pfam" id="PF04357">
    <property type="entry name" value="TamB"/>
    <property type="match status" value="1"/>
</dbReference>
<dbReference type="PANTHER" id="PTHR36985">
    <property type="entry name" value="TRANSLOCATION AND ASSEMBLY MODULE SUBUNIT TAMB"/>
    <property type="match status" value="1"/>
</dbReference>
<proteinExistence type="predicted"/>
<keyword evidence="4" id="KW-0472">Membrane</keyword>
<gene>
    <name evidence="6" type="ORF">SAMN05216167_10757</name>
</gene>
<organism evidence="6 7">
    <name type="scientific">Spirosoma endophyticum</name>
    <dbReference type="NCBI Taxonomy" id="662367"/>
    <lineage>
        <taxon>Bacteria</taxon>
        <taxon>Pseudomonadati</taxon>
        <taxon>Bacteroidota</taxon>
        <taxon>Cytophagia</taxon>
        <taxon>Cytophagales</taxon>
        <taxon>Cytophagaceae</taxon>
        <taxon>Spirosoma</taxon>
    </lineage>
</organism>
<dbReference type="Proteomes" id="UP000198598">
    <property type="component" value="Unassembled WGS sequence"/>
</dbReference>
<dbReference type="GO" id="GO:0009306">
    <property type="term" value="P:protein secretion"/>
    <property type="evidence" value="ECO:0007669"/>
    <property type="project" value="InterPro"/>
</dbReference>
<dbReference type="OrthoDB" id="9811276at2"/>
<reference evidence="6 7" key="1">
    <citation type="submission" date="2016-10" db="EMBL/GenBank/DDBJ databases">
        <authorList>
            <person name="de Groot N.N."/>
        </authorList>
    </citation>
    <scope>NUCLEOTIDE SEQUENCE [LARGE SCALE GENOMIC DNA]</scope>
    <source>
        <strain evidence="6 7">DSM 26130</strain>
    </source>
</reference>
<evidence type="ECO:0000256" key="4">
    <source>
        <dbReference type="ARBA" id="ARBA00023136"/>
    </source>
</evidence>
<dbReference type="EMBL" id="FOLQ01000007">
    <property type="protein sequence ID" value="SFD78380.1"/>
    <property type="molecule type" value="Genomic_DNA"/>
</dbReference>
<dbReference type="STRING" id="662367.SAMN05216167_10757"/>
<accession>A0A1I1VD62</accession>
<dbReference type="PANTHER" id="PTHR36985:SF1">
    <property type="entry name" value="TRANSLOCATION AND ASSEMBLY MODULE SUBUNIT TAMB"/>
    <property type="match status" value="1"/>
</dbReference>
<evidence type="ECO:0000256" key="2">
    <source>
        <dbReference type="ARBA" id="ARBA00022692"/>
    </source>
</evidence>
<evidence type="ECO:0000259" key="5">
    <source>
        <dbReference type="Pfam" id="PF04357"/>
    </source>
</evidence>
<evidence type="ECO:0000256" key="1">
    <source>
        <dbReference type="ARBA" id="ARBA00004167"/>
    </source>
</evidence>
<dbReference type="GO" id="GO:0097347">
    <property type="term" value="C:TAM protein secretion complex"/>
    <property type="evidence" value="ECO:0007669"/>
    <property type="project" value="TreeGrafter"/>
</dbReference>
<name>A0A1I1VD62_9BACT</name>
<protein>
    <recommendedName>
        <fullName evidence="5">Translocation and assembly module TamB C-terminal domain-containing protein</fullName>
    </recommendedName>
</protein>